<dbReference type="Gene3D" id="1.10.3860.10">
    <property type="entry name" value="Sodium:dicarboxylate symporter"/>
    <property type="match status" value="1"/>
</dbReference>
<feature type="transmembrane region" description="Helical" evidence="8">
    <location>
        <begin position="359"/>
        <end position="383"/>
    </location>
</feature>
<dbReference type="GO" id="GO:0015141">
    <property type="term" value="F:succinate transmembrane transporter activity"/>
    <property type="evidence" value="ECO:0007669"/>
    <property type="project" value="TreeGrafter"/>
</dbReference>
<dbReference type="Pfam" id="PF00375">
    <property type="entry name" value="SDF"/>
    <property type="match status" value="1"/>
</dbReference>
<organism evidence="9 10">
    <name type="scientific">Priestia endophytica</name>
    <dbReference type="NCBI Taxonomy" id="135735"/>
    <lineage>
        <taxon>Bacteria</taxon>
        <taxon>Bacillati</taxon>
        <taxon>Bacillota</taxon>
        <taxon>Bacilli</taxon>
        <taxon>Bacillales</taxon>
        <taxon>Bacillaceae</taxon>
        <taxon>Priestia</taxon>
    </lineage>
</organism>
<evidence type="ECO:0000256" key="8">
    <source>
        <dbReference type="SAM" id="Phobius"/>
    </source>
</evidence>
<dbReference type="PROSITE" id="PS00713">
    <property type="entry name" value="NA_DICARBOXYL_SYMP_1"/>
    <property type="match status" value="1"/>
</dbReference>
<feature type="transmembrane region" description="Helical" evidence="8">
    <location>
        <begin position="197"/>
        <end position="222"/>
    </location>
</feature>
<feature type="transmembrane region" description="Helical" evidence="8">
    <location>
        <begin position="86"/>
        <end position="107"/>
    </location>
</feature>
<dbReference type="Proteomes" id="UP000250174">
    <property type="component" value="Unassembled WGS sequence"/>
</dbReference>
<dbReference type="SUPFAM" id="SSF118215">
    <property type="entry name" value="Proton glutamate symport protein"/>
    <property type="match status" value="1"/>
</dbReference>
<evidence type="ECO:0000256" key="6">
    <source>
        <dbReference type="ARBA" id="ARBA00022989"/>
    </source>
</evidence>
<keyword evidence="7 8" id="KW-0472">Membrane</keyword>
<evidence type="ECO:0000256" key="7">
    <source>
        <dbReference type="ARBA" id="ARBA00023136"/>
    </source>
</evidence>
<gene>
    <name evidence="9" type="ORF">A3864_09405</name>
</gene>
<dbReference type="PANTHER" id="PTHR42865">
    <property type="entry name" value="PROTON/GLUTAMATE-ASPARTATE SYMPORTER"/>
    <property type="match status" value="1"/>
</dbReference>
<evidence type="ECO:0000313" key="10">
    <source>
        <dbReference type="Proteomes" id="UP000250174"/>
    </source>
</evidence>
<evidence type="ECO:0000256" key="1">
    <source>
        <dbReference type="ARBA" id="ARBA00004651"/>
    </source>
</evidence>
<evidence type="ECO:0000256" key="4">
    <source>
        <dbReference type="ARBA" id="ARBA00022692"/>
    </source>
</evidence>
<dbReference type="GO" id="GO:0070778">
    <property type="term" value="P:L-aspartate transmembrane transport"/>
    <property type="evidence" value="ECO:0007669"/>
    <property type="project" value="TreeGrafter"/>
</dbReference>
<comment type="subcellular location">
    <subcellularLocation>
        <location evidence="1">Cell membrane</location>
        <topology evidence="1">Multi-pass membrane protein</topology>
    </subcellularLocation>
</comment>
<keyword evidence="4 8" id="KW-0812">Transmembrane</keyword>
<dbReference type="AlphaFoldDB" id="A0AAX1QDR3"/>
<feature type="transmembrane region" description="Helical" evidence="8">
    <location>
        <begin position="12"/>
        <end position="35"/>
    </location>
</feature>
<reference evidence="9 10" key="1">
    <citation type="submission" date="2016-03" db="EMBL/GenBank/DDBJ databases">
        <title>Comparison of Bacillus endophyticus and B. anthracis characteristics using whole genome sequence analysis and microbiological techniques.</title>
        <authorList>
            <person name="Lekota K.E."/>
            <person name="Mafofo J."/>
            <person name="Rees J."/>
            <person name="Muchadeyi F.C."/>
            <person name="Madoroba E."/>
            <person name="Van Heerden H."/>
        </authorList>
    </citation>
    <scope>NUCLEOTIDE SEQUENCE [LARGE SCALE GENOMIC DNA]</scope>
    <source>
        <strain evidence="9 10">3631_10C</strain>
    </source>
</reference>
<protein>
    <submittedName>
        <fullName evidence="9">C4-dicarboxylate transporter DctA</fullName>
    </submittedName>
</protein>
<dbReference type="PROSITE" id="PS00714">
    <property type="entry name" value="NA_DICARBOXYL_SYMP_2"/>
    <property type="match status" value="1"/>
</dbReference>
<feature type="transmembrane region" description="Helical" evidence="8">
    <location>
        <begin position="55"/>
        <end position="74"/>
    </location>
</feature>
<dbReference type="InterPro" id="IPR018107">
    <property type="entry name" value="Na-dicarboxylate_symporter_CS"/>
</dbReference>
<dbReference type="GO" id="GO:0015138">
    <property type="term" value="F:fumarate transmembrane transporter activity"/>
    <property type="evidence" value="ECO:0007669"/>
    <property type="project" value="TreeGrafter"/>
</dbReference>
<dbReference type="GO" id="GO:0015366">
    <property type="term" value="F:malate:proton symporter activity"/>
    <property type="evidence" value="ECO:0007669"/>
    <property type="project" value="TreeGrafter"/>
</dbReference>
<dbReference type="InterPro" id="IPR036458">
    <property type="entry name" value="Na:dicarbo_symporter_sf"/>
</dbReference>
<comment type="caution">
    <text evidence="9">The sequence shown here is derived from an EMBL/GenBank/DDBJ whole genome shotgun (WGS) entry which is preliminary data.</text>
</comment>
<evidence type="ECO:0000313" key="9">
    <source>
        <dbReference type="EMBL" id="RAS78130.1"/>
    </source>
</evidence>
<keyword evidence="6 8" id="KW-1133">Transmembrane helix</keyword>
<keyword evidence="5" id="KW-0769">Symport</keyword>
<dbReference type="InterPro" id="IPR001991">
    <property type="entry name" value="Na-dicarboxylate_symporter"/>
</dbReference>
<sequence length="451" mass="48042">MGETKGEVKKEPFYKGIFFQIVVAIILGTVVGYLWPSVGNALQPVGEGFIKLIKMIIAPLIFGVVVVGIAKVGNIKTVGRIGGKTLLYFEVVTTFALIIGVVVANMMNPGSTMNVDPSTLSTATIEEKTNGSDLPSEGEFFLNMIPDSAIGAFANNSMLQVLLISCLFGIALVHIGGRTSEVLLDVLEKVNNVLFKIMSYIIKLTALATFSAMAFAVSQYGIGTLASFGKLFVAMTVACFLFILVLAVIVRITIGLSLWKIIVYIKEEILLAFATGSTEAVMPQLMDKFEQAGCNKAVVGLVVPTGYSFNLDGASIYLSIALVFLAQATGVDLSLGEQLLMLGILLLTSKGMAGIPGSAFVALSATAAAMGSIPVAAVALMLAPDRFMGNYRTTVNIIGYAVATFIISSWEKLLDKEQARAMLKGELVYEPKDVEIEENFDEVTTSSKTVS</sequence>
<name>A0AAX1QDR3_9BACI</name>
<feature type="transmembrane region" description="Helical" evidence="8">
    <location>
        <begin position="228"/>
        <end position="250"/>
    </location>
</feature>
<feature type="transmembrane region" description="Helical" evidence="8">
    <location>
        <begin position="395"/>
        <end position="414"/>
    </location>
</feature>
<dbReference type="PRINTS" id="PR00173">
    <property type="entry name" value="EDTRNSPORT"/>
</dbReference>
<evidence type="ECO:0000256" key="3">
    <source>
        <dbReference type="ARBA" id="ARBA00022475"/>
    </source>
</evidence>
<evidence type="ECO:0000256" key="2">
    <source>
        <dbReference type="ARBA" id="ARBA00022448"/>
    </source>
</evidence>
<dbReference type="FunFam" id="1.10.3860.10:FF:000001">
    <property type="entry name" value="C4-dicarboxylate transport protein"/>
    <property type="match status" value="1"/>
</dbReference>
<accession>A0AAX1QDR3</accession>
<dbReference type="EMBL" id="LVYK01000017">
    <property type="protein sequence ID" value="RAS78130.1"/>
    <property type="molecule type" value="Genomic_DNA"/>
</dbReference>
<dbReference type="PANTHER" id="PTHR42865:SF1">
    <property type="entry name" value="AEROBIC C4-DICARBOXYLATE TRANSPORT PROTEIN"/>
    <property type="match status" value="1"/>
</dbReference>
<proteinExistence type="predicted"/>
<dbReference type="GO" id="GO:0005886">
    <property type="term" value="C:plasma membrane"/>
    <property type="evidence" value="ECO:0007669"/>
    <property type="project" value="UniProtKB-SubCell"/>
</dbReference>
<keyword evidence="3" id="KW-1003">Cell membrane</keyword>
<keyword evidence="2" id="KW-0813">Transport</keyword>
<dbReference type="RefSeq" id="WP_111924723.1">
    <property type="nucleotide sequence ID" value="NZ_LVYK01000017.1"/>
</dbReference>
<evidence type="ECO:0000256" key="5">
    <source>
        <dbReference type="ARBA" id="ARBA00022847"/>
    </source>
</evidence>
<feature type="transmembrane region" description="Helical" evidence="8">
    <location>
        <begin position="157"/>
        <end position="176"/>
    </location>
</feature>